<organism evidence="2 3">
    <name type="scientific">Candidatus Allocopromorpha excrementigallinarum</name>
    <dbReference type="NCBI Taxonomy" id="2840742"/>
    <lineage>
        <taxon>Bacteria</taxon>
        <taxon>Bacillati</taxon>
        <taxon>Bacillota</taxon>
        <taxon>Clostridia</taxon>
        <taxon>Eubacteriales</taxon>
        <taxon>Eubacteriaceae</taxon>
        <taxon>Eubacteriaceae incertae sedis</taxon>
        <taxon>Candidatus Allocopromorpha</taxon>
    </lineage>
</organism>
<dbReference type="Proteomes" id="UP000824090">
    <property type="component" value="Unassembled WGS sequence"/>
</dbReference>
<dbReference type="Pfam" id="PF09359">
    <property type="entry name" value="VTC"/>
    <property type="match status" value="1"/>
</dbReference>
<gene>
    <name evidence="2" type="ORF">IAC50_00850</name>
</gene>
<evidence type="ECO:0000313" key="2">
    <source>
        <dbReference type="EMBL" id="HIU25032.1"/>
    </source>
</evidence>
<evidence type="ECO:0000313" key="3">
    <source>
        <dbReference type="Proteomes" id="UP000824090"/>
    </source>
</evidence>
<accession>A0A9D1HZM6</accession>
<dbReference type="Gene3D" id="3.20.100.30">
    <property type="entry name" value="VTC, catalytic tunnel domain"/>
    <property type="match status" value="1"/>
</dbReference>
<evidence type="ECO:0000259" key="1">
    <source>
        <dbReference type="Pfam" id="PF09359"/>
    </source>
</evidence>
<dbReference type="EMBL" id="DVMP01000018">
    <property type="protein sequence ID" value="HIU25032.1"/>
    <property type="molecule type" value="Genomic_DNA"/>
</dbReference>
<proteinExistence type="predicted"/>
<dbReference type="CDD" id="cd07750">
    <property type="entry name" value="PolyPPase_VTC_like"/>
    <property type="match status" value="1"/>
</dbReference>
<feature type="domain" description="VTC" evidence="1">
    <location>
        <begin position="72"/>
        <end position="288"/>
    </location>
</feature>
<comment type="caution">
    <text evidence="2">The sequence shown here is derived from an EMBL/GenBank/DDBJ whole genome shotgun (WGS) entry which is preliminary data.</text>
</comment>
<reference evidence="2" key="2">
    <citation type="journal article" date="2021" name="PeerJ">
        <title>Extensive microbial diversity within the chicken gut microbiome revealed by metagenomics and culture.</title>
        <authorList>
            <person name="Gilroy R."/>
            <person name="Ravi A."/>
            <person name="Getino M."/>
            <person name="Pursley I."/>
            <person name="Horton D.L."/>
            <person name="Alikhan N.F."/>
            <person name="Baker D."/>
            <person name="Gharbi K."/>
            <person name="Hall N."/>
            <person name="Watson M."/>
            <person name="Adriaenssens E.M."/>
            <person name="Foster-Nyarko E."/>
            <person name="Jarju S."/>
            <person name="Secka A."/>
            <person name="Antonio M."/>
            <person name="Oren A."/>
            <person name="Chaudhuri R.R."/>
            <person name="La Ragione R."/>
            <person name="Hildebrand F."/>
            <person name="Pallen M.J."/>
        </authorList>
    </citation>
    <scope>NUCLEOTIDE SEQUENCE</scope>
    <source>
        <strain evidence="2">ChiHcec3-6078</strain>
    </source>
</reference>
<name>A0A9D1HZM6_9FIRM</name>
<dbReference type="InterPro" id="IPR042267">
    <property type="entry name" value="VTC_sf"/>
</dbReference>
<dbReference type="AlphaFoldDB" id="A0A9D1HZM6"/>
<dbReference type="GO" id="GO:0006799">
    <property type="term" value="P:polyphosphate biosynthetic process"/>
    <property type="evidence" value="ECO:0007669"/>
    <property type="project" value="UniProtKB-ARBA"/>
</dbReference>
<dbReference type="InterPro" id="IPR018966">
    <property type="entry name" value="VTC_domain"/>
</dbReference>
<protein>
    <submittedName>
        <fullName evidence="2">Polyphosphate polymerase domain-containing protein</fullName>
    </submittedName>
</protein>
<reference evidence="2" key="1">
    <citation type="submission" date="2020-10" db="EMBL/GenBank/DDBJ databases">
        <authorList>
            <person name="Gilroy R."/>
        </authorList>
    </citation>
    <scope>NUCLEOTIDE SEQUENCE</scope>
    <source>
        <strain evidence="2">ChiHcec3-6078</strain>
    </source>
</reference>
<sequence length="292" mass="33700">MHREAVLRLQARLRQHRPLLQEAAVTTATAITETAIMETAAMTAEIQDTTGTQGMTTDKSAAVIRKEPVKLRHEIKYSINAFDDVILAERLKKIFHHDRHADSHGSYRVSSLYFDTPYDKALCEKLAGVRNREKFRIRYYNEDLSYIKLEKKYKKGNLCAKRSMSLTCDQVRSILRGEIDFLLEREEALACEFYSKIRGQLLSPKAMVSYEREAFLYEPGNVRITIDRNLSSELMTRGFPAERGRMADVSGGLRVLEIKFDEFLPDIVRMAVQVPSRRNVAFSKYAECRRFD</sequence>